<dbReference type="GO" id="GO:0015740">
    <property type="term" value="P:C4-dicarboxylate transport"/>
    <property type="evidence" value="ECO:0007669"/>
    <property type="project" value="TreeGrafter"/>
</dbReference>
<dbReference type="KEGG" id="rue:DT065_13810"/>
<keyword evidence="7 9" id="KW-0472">Membrane</keyword>
<dbReference type="OrthoDB" id="9815614at2"/>
<keyword evidence="4" id="KW-0997">Cell inner membrane</keyword>
<evidence type="ECO:0000256" key="9">
    <source>
        <dbReference type="SAM" id="Phobius"/>
    </source>
</evidence>
<feature type="transmembrane region" description="Helical" evidence="9">
    <location>
        <begin position="43"/>
        <end position="66"/>
    </location>
</feature>
<evidence type="ECO:0000256" key="2">
    <source>
        <dbReference type="ARBA" id="ARBA00022448"/>
    </source>
</evidence>
<dbReference type="GO" id="GO:0005886">
    <property type="term" value="C:plasma membrane"/>
    <property type="evidence" value="ECO:0007669"/>
    <property type="project" value="UniProtKB-SubCell"/>
</dbReference>
<feature type="domain" description="Tripartite ATP-independent periplasmic transporters DctQ component" evidence="10">
    <location>
        <begin position="23"/>
        <end position="154"/>
    </location>
</feature>
<dbReference type="Proteomes" id="UP000252100">
    <property type="component" value="Chromosome"/>
</dbReference>
<keyword evidence="5 9" id="KW-0812">Transmembrane</keyword>
<keyword evidence="3" id="KW-1003">Cell membrane</keyword>
<evidence type="ECO:0000259" key="10">
    <source>
        <dbReference type="Pfam" id="PF04290"/>
    </source>
</evidence>
<accession>A0A345C190</accession>
<comment type="similarity">
    <text evidence="8">Belongs to the TRAP transporter small permease family.</text>
</comment>
<dbReference type="Pfam" id="PF04290">
    <property type="entry name" value="DctQ"/>
    <property type="match status" value="1"/>
</dbReference>
<evidence type="ECO:0000256" key="6">
    <source>
        <dbReference type="ARBA" id="ARBA00022989"/>
    </source>
</evidence>
<feature type="transmembrane region" description="Helical" evidence="9">
    <location>
        <begin position="86"/>
        <end position="107"/>
    </location>
</feature>
<dbReference type="InterPro" id="IPR007387">
    <property type="entry name" value="TRAP_DctQ"/>
</dbReference>
<keyword evidence="2" id="KW-0813">Transport</keyword>
<evidence type="ECO:0000256" key="5">
    <source>
        <dbReference type="ARBA" id="ARBA00022692"/>
    </source>
</evidence>
<dbReference type="PANTHER" id="PTHR35011">
    <property type="entry name" value="2,3-DIKETO-L-GULONATE TRAP TRANSPORTER SMALL PERMEASE PROTEIN YIAM"/>
    <property type="match status" value="1"/>
</dbReference>
<gene>
    <name evidence="11" type="ORF">DT065_13810</name>
</gene>
<evidence type="ECO:0000313" key="11">
    <source>
        <dbReference type="EMBL" id="AXF56971.1"/>
    </source>
</evidence>
<evidence type="ECO:0000256" key="8">
    <source>
        <dbReference type="ARBA" id="ARBA00038436"/>
    </source>
</evidence>
<keyword evidence="12" id="KW-1185">Reference proteome</keyword>
<feature type="transmembrane region" description="Helical" evidence="9">
    <location>
        <begin position="127"/>
        <end position="147"/>
    </location>
</feature>
<dbReference type="GO" id="GO:0022857">
    <property type="term" value="F:transmembrane transporter activity"/>
    <property type="evidence" value="ECO:0007669"/>
    <property type="project" value="TreeGrafter"/>
</dbReference>
<keyword evidence="6 9" id="KW-1133">Transmembrane helix</keyword>
<name>A0A345C190_9BACI</name>
<dbReference type="RefSeq" id="WP_114374370.1">
    <property type="nucleotide sequence ID" value="NZ_CP031092.1"/>
</dbReference>
<reference evidence="11 12" key="1">
    <citation type="journal article" date="2018" name="J. Microbiol.">
        <title>Salicibibacter kimchii gen. nov., sp. nov., a moderately halophilic and alkalitolerant bacterium in the family Bacillaceae, isolated from kimchi.</title>
        <authorList>
            <person name="Jang J.Y."/>
            <person name="Oh Y.J."/>
            <person name="Lim S.K."/>
            <person name="Park H.K."/>
            <person name="Lee C."/>
            <person name="Kim J.Y."/>
            <person name="Lee M.A."/>
            <person name="Choi H.J."/>
        </authorList>
    </citation>
    <scope>NUCLEOTIDE SEQUENCE [LARGE SCALE GENOMIC DNA]</scope>
    <source>
        <strain evidence="11 12">NKC1-1</strain>
    </source>
</reference>
<evidence type="ECO:0000313" key="12">
    <source>
        <dbReference type="Proteomes" id="UP000252100"/>
    </source>
</evidence>
<protein>
    <submittedName>
        <fullName evidence="11">TRAP transporter small permease</fullName>
    </submittedName>
</protein>
<organism evidence="11 12">
    <name type="scientific">Salicibibacter kimchii</name>
    <dbReference type="NCBI Taxonomy" id="2099786"/>
    <lineage>
        <taxon>Bacteria</taxon>
        <taxon>Bacillati</taxon>
        <taxon>Bacillota</taxon>
        <taxon>Bacilli</taxon>
        <taxon>Bacillales</taxon>
        <taxon>Bacillaceae</taxon>
        <taxon>Salicibibacter</taxon>
    </lineage>
</organism>
<dbReference type="InterPro" id="IPR055348">
    <property type="entry name" value="DctQ"/>
</dbReference>
<comment type="subcellular location">
    <subcellularLocation>
        <location evidence="1">Cell inner membrane</location>
        <topology evidence="1">Multi-pass membrane protein</topology>
    </subcellularLocation>
</comment>
<sequence>MTAVSDFLAKIEKLIAALLVLTMAVLIVTAVVFRYFLNTPLSWAGEITIFLFIWMSFVGGSLGLKYKSQASVTVLLDRIPIKWKKVILILGYLIMLGFMVIVLYYSYTWVFSQGVANQSANASQIPMWIPYSAIPFGLTFATVHLLANSMNLIREENFE</sequence>
<evidence type="ECO:0000256" key="4">
    <source>
        <dbReference type="ARBA" id="ARBA00022519"/>
    </source>
</evidence>
<proteinExistence type="inferred from homology"/>
<dbReference type="AlphaFoldDB" id="A0A345C190"/>
<dbReference type="EMBL" id="CP031092">
    <property type="protein sequence ID" value="AXF56971.1"/>
    <property type="molecule type" value="Genomic_DNA"/>
</dbReference>
<evidence type="ECO:0000256" key="3">
    <source>
        <dbReference type="ARBA" id="ARBA00022475"/>
    </source>
</evidence>
<evidence type="ECO:0000256" key="1">
    <source>
        <dbReference type="ARBA" id="ARBA00004429"/>
    </source>
</evidence>
<dbReference type="PANTHER" id="PTHR35011:SF2">
    <property type="entry name" value="2,3-DIKETO-L-GULONATE TRAP TRANSPORTER SMALL PERMEASE PROTEIN YIAM"/>
    <property type="match status" value="1"/>
</dbReference>
<feature type="transmembrane region" description="Helical" evidence="9">
    <location>
        <begin position="14"/>
        <end position="37"/>
    </location>
</feature>
<evidence type="ECO:0000256" key="7">
    <source>
        <dbReference type="ARBA" id="ARBA00023136"/>
    </source>
</evidence>